<dbReference type="InterPro" id="IPR043129">
    <property type="entry name" value="ATPase_NBD"/>
</dbReference>
<dbReference type="InterPro" id="IPR018483">
    <property type="entry name" value="Carb_kinase_FGGY_CS"/>
</dbReference>
<sequence length="530" mass="55510">MSFVIGVDIGTGSTKGVLCTLDGEVVAVARRDHAPSLPRPGWAEMDPVRDWWTEVAEILTELTTATATAASTSTTSTSTAATAATAATASTAASTAASTGTAGTVAGEGSEGIEVAAVCVSGLGPCVVQTDAELVPRRPAILYGIDTRATREIVELTEQLGADAILERCGKDLSSQAIGPKLAWLRRDAGAAWRPDDRWFSAHTYVIARLTGEWVLDHHTASQCDPFYDIHRQDWATDWVEAVLPGLALPPLVWPSEQVGVIHEAAAAATGLAVGTPVIAGTVDAWAEAFSVGVRRPGDLMLMYGSTMFFVQVLPAPTSVRGLWTTSGVEPGSHTLAAGMATSGTITTWLQDLTGGIPFRTLLAEAAAIPAGAEGLVLLPYFAGERTPIYDPLARGVIAGLTLRHGRGHLLRATYEGIACGVRQILDTFTGTERVVAVGGGTQGGLWTQIVSDVAGIEQIIPRQTIGASYGDALLAAIGIGAVPPDTDWTQADHVVVPDPSTADTYATLLQTYTELYPATRDQIHRLAQQ</sequence>
<dbReference type="CDD" id="cd07804">
    <property type="entry name" value="ASKHA_NBD_FGGY_RrXK-like"/>
    <property type="match status" value="1"/>
</dbReference>
<dbReference type="RefSeq" id="WP_344232864.1">
    <property type="nucleotide sequence ID" value="NZ_BAAAPH010000004.1"/>
</dbReference>
<proteinExistence type="inferred from homology"/>
<evidence type="ECO:0000256" key="1">
    <source>
        <dbReference type="ARBA" id="ARBA00009156"/>
    </source>
</evidence>
<evidence type="ECO:0000259" key="6">
    <source>
        <dbReference type="Pfam" id="PF00370"/>
    </source>
</evidence>
<feature type="domain" description="Carbohydrate kinase FGGY N-terminal" evidence="6">
    <location>
        <begin position="114"/>
        <end position="290"/>
    </location>
</feature>
<keyword evidence="4 5" id="KW-0418">Kinase</keyword>
<dbReference type="Gene3D" id="3.30.420.40">
    <property type="match status" value="2"/>
</dbReference>
<dbReference type="InterPro" id="IPR050406">
    <property type="entry name" value="FGGY_Carb_Kinase"/>
</dbReference>
<comment type="similarity">
    <text evidence="1 5">Belongs to the FGGY kinase family.</text>
</comment>
<evidence type="ECO:0000313" key="9">
    <source>
        <dbReference type="Proteomes" id="UP001501705"/>
    </source>
</evidence>
<evidence type="ECO:0000256" key="5">
    <source>
        <dbReference type="RuleBase" id="RU003733"/>
    </source>
</evidence>
<dbReference type="PANTHER" id="PTHR43095:SF5">
    <property type="entry name" value="XYLULOSE KINASE"/>
    <property type="match status" value="1"/>
</dbReference>
<feature type="domain" description="Carbohydrate kinase FGGY C-terminal" evidence="7">
    <location>
        <begin position="303"/>
        <end position="478"/>
    </location>
</feature>
<dbReference type="InterPro" id="IPR018484">
    <property type="entry name" value="FGGY_N"/>
</dbReference>
<protein>
    <submittedName>
        <fullName evidence="8">FGGY-family carbohydrate kinase</fullName>
    </submittedName>
</protein>
<comment type="caution">
    <text evidence="8">The sequence shown here is derived from an EMBL/GenBank/DDBJ whole genome shotgun (WGS) entry which is preliminary data.</text>
</comment>
<dbReference type="PANTHER" id="PTHR43095">
    <property type="entry name" value="SUGAR KINASE"/>
    <property type="match status" value="1"/>
</dbReference>
<accession>A0ABP4NIV6</accession>
<gene>
    <name evidence="8" type="ORF">GCM10009804_17470</name>
</gene>
<evidence type="ECO:0000256" key="3">
    <source>
        <dbReference type="ARBA" id="ARBA00022679"/>
    </source>
</evidence>
<keyword evidence="2" id="KW-0119">Carbohydrate metabolism</keyword>
<dbReference type="EMBL" id="BAAAPH010000004">
    <property type="protein sequence ID" value="GAA1561135.1"/>
    <property type="molecule type" value="Genomic_DNA"/>
</dbReference>
<feature type="domain" description="Carbohydrate kinase FGGY N-terminal" evidence="6">
    <location>
        <begin position="4"/>
        <end position="66"/>
    </location>
</feature>
<organism evidence="8 9">
    <name type="scientific">Kribbella hippodromi</name>
    <dbReference type="NCBI Taxonomy" id="434347"/>
    <lineage>
        <taxon>Bacteria</taxon>
        <taxon>Bacillati</taxon>
        <taxon>Actinomycetota</taxon>
        <taxon>Actinomycetes</taxon>
        <taxon>Propionibacteriales</taxon>
        <taxon>Kribbellaceae</taxon>
        <taxon>Kribbella</taxon>
    </lineage>
</organism>
<dbReference type="Pfam" id="PF02782">
    <property type="entry name" value="FGGY_C"/>
    <property type="match status" value="1"/>
</dbReference>
<evidence type="ECO:0000256" key="4">
    <source>
        <dbReference type="ARBA" id="ARBA00022777"/>
    </source>
</evidence>
<dbReference type="Proteomes" id="UP001501705">
    <property type="component" value="Unassembled WGS sequence"/>
</dbReference>
<keyword evidence="9" id="KW-1185">Reference proteome</keyword>
<dbReference type="Pfam" id="PF00370">
    <property type="entry name" value="FGGY_N"/>
    <property type="match status" value="2"/>
</dbReference>
<name>A0ABP4NIV6_9ACTN</name>
<evidence type="ECO:0000256" key="2">
    <source>
        <dbReference type="ARBA" id="ARBA00022629"/>
    </source>
</evidence>
<reference evidence="9" key="1">
    <citation type="journal article" date="2019" name="Int. J. Syst. Evol. Microbiol.">
        <title>The Global Catalogue of Microorganisms (GCM) 10K type strain sequencing project: providing services to taxonomists for standard genome sequencing and annotation.</title>
        <authorList>
            <consortium name="The Broad Institute Genomics Platform"/>
            <consortium name="The Broad Institute Genome Sequencing Center for Infectious Disease"/>
            <person name="Wu L."/>
            <person name="Ma J."/>
        </authorList>
    </citation>
    <scope>NUCLEOTIDE SEQUENCE [LARGE SCALE GENOMIC DNA]</scope>
    <source>
        <strain evidence="9">JCM 15572</strain>
    </source>
</reference>
<dbReference type="PROSITE" id="PS00445">
    <property type="entry name" value="FGGY_KINASES_2"/>
    <property type="match status" value="1"/>
</dbReference>
<dbReference type="InterPro" id="IPR018485">
    <property type="entry name" value="FGGY_C"/>
</dbReference>
<evidence type="ECO:0000259" key="7">
    <source>
        <dbReference type="Pfam" id="PF02782"/>
    </source>
</evidence>
<dbReference type="PIRSF" id="PIRSF000538">
    <property type="entry name" value="GlpK"/>
    <property type="match status" value="1"/>
</dbReference>
<keyword evidence="3 5" id="KW-0808">Transferase</keyword>
<keyword evidence="2" id="KW-0859">Xylose metabolism</keyword>
<dbReference type="GO" id="GO:0016301">
    <property type="term" value="F:kinase activity"/>
    <property type="evidence" value="ECO:0007669"/>
    <property type="project" value="UniProtKB-KW"/>
</dbReference>
<dbReference type="SUPFAM" id="SSF53067">
    <property type="entry name" value="Actin-like ATPase domain"/>
    <property type="match status" value="3"/>
</dbReference>
<dbReference type="InterPro" id="IPR000577">
    <property type="entry name" value="Carb_kinase_FGGY"/>
</dbReference>
<evidence type="ECO:0000313" key="8">
    <source>
        <dbReference type="EMBL" id="GAA1561135.1"/>
    </source>
</evidence>